<gene>
    <name evidence="2" type="ORF">METZ01_LOCUS211204</name>
</gene>
<protein>
    <submittedName>
        <fullName evidence="2">Uncharacterized protein</fullName>
    </submittedName>
</protein>
<reference evidence="2" key="1">
    <citation type="submission" date="2018-05" db="EMBL/GenBank/DDBJ databases">
        <authorList>
            <person name="Lanie J.A."/>
            <person name="Ng W.-L."/>
            <person name="Kazmierczak K.M."/>
            <person name="Andrzejewski T.M."/>
            <person name="Davidsen T.M."/>
            <person name="Wayne K.J."/>
            <person name="Tettelin H."/>
            <person name="Glass J.I."/>
            <person name="Rusch D."/>
            <person name="Podicherti R."/>
            <person name="Tsui H.-C.T."/>
            <person name="Winkler M.E."/>
        </authorList>
    </citation>
    <scope>NUCLEOTIDE SEQUENCE</scope>
</reference>
<dbReference type="EMBL" id="UINC01048159">
    <property type="protein sequence ID" value="SVB58350.1"/>
    <property type="molecule type" value="Genomic_DNA"/>
</dbReference>
<name>A0A382F5W9_9ZZZZ</name>
<evidence type="ECO:0000313" key="2">
    <source>
        <dbReference type="EMBL" id="SVB58350.1"/>
    </source>
</evidence>
<keyword evidence="1" id="KW-0472">Membrane</keyword>
<dbReference type="AlphaFoldDB" id="A0A382F5W9"/>
<evidence type="ECO:0000256" key="1">
    <source>
        <dbReference type="SAM" id="Phobius"/>
    </source>
</evidence>
<sequence length="96" mass="10496">MEPELDLLAQLLELGFSAAAAIAGGFFIVLLIKYILESVVGQAQTLQGMITQLDLRVKTMNNEIVRIDTLISTLVGVKPDLERIARADGQKDARKD</sequence>
<organism evidence="2">
    <name type="scientific">marine metagenome</name>
    <dbReference type="NCBI Taxonomy" id="408172"/>
    <lineage>
        <taxon>unclassified sequences</taxon>
        <taxon>metagenomes</taxon>
        <taxon>ecological metagenomes</taxon>
    </lineage>
</organism>
<proteinExistence type="predicted"/>
<feature type="transmembrane region" description="Helical" evidence="1">
    <location>
        <begin position="14"/>
        <end position="36"/>
    </location>
</feature>
<keyword evidence="1" id="KW-0812">Transmembrane</keyword>
<keyword evidence="1" id="KW-1133">Transmembrane helix</keyword>
<accession>A0A382F5W9</accession>